<dbReference type="GO" id="GO:0005507">
    <property type="term" value="F:copper ion binding"/>
    <property type="evidence" value="ECO:0007669"/>
    <property type="project" value="InterPro"/>
</dbReference>
<evidence type="ECO:0000256" key="1">
    <source>
        <dbReference type="ARBA" id="ARBA00010609"/>
    </source>
</evidence>
<keyword evidence="3" id="KW-0560">Oxidoreductase</keyword>
<feature type="non-terminal residue" evidence="9">
    <location>
        <position position="1"/>
    </location>
</feature>
<evidence type="ECO:0000313" key="9">
    <source>
        <dbReference type="EMBL" id="OJJ55349.1"/>
    </source>
</evidence>
<evidence type="ECO:0000259" key="7">
    <source>
        <dbReference type="Pfam" id="PF07731"/>
    </source>
</evidence>
<dbReference type="STRING" id="1036612.A0A1L9T7D5"/>
<keyword evidence="4" id="KW-0186">Copper</keyword>
<dbReference type="InterPro" id="IPR011707">
    <property type="entry name" value="Cu-oxidase-like_N"/>
</dbReference>
<dbReference type="CDD" id="cd04206">
    <property type="entry name" value="CuRO_1_LCC_like"/>
    <property type="match status" value="1"/>
</dbReference>
<evidence type="ECO:0000256" key="3">
    <source>
        <dbReference type="ARBA" id="ARBA00023002"/>
    </source>
</evidence>
<dbReference type="Pfam" id="PF07732">
    <property type="entry name" value="Cu-oxidase_3"/>
    <property type="match status" value="1"/>
</dbReference>
<dbReference type="VEuPathDB" id="FungiDB:ASPSYDRAFT_158049"/>
<dbReference type="InterPro" id="IPR033138">
    <property type="entry name" value="Cu_oxidase_CS"/>
</dbReference>
<evidence type="ECO:0000259" key="8">
    <source>
        <dbReference type="Pfam" id="PF07732"/>
    </source>
</evidence>
<dbReference type="AlphaFoldDB" id="A0A1L9T7D5"/>
<dbReference type="InterPro" id="IPR008972">
    <property type="entry name" value="Cupredoxin"/>
</dbReference>
<dbReference type="SUPFAM" id="SSF49503">
    <property type="entry name" value="Cupredoxins"/>
    <property type="match status" value="3"/>
</dbReference>
<dbReference type="PROSITE" id="PS00080">
    <property type="entry name" value="MULTICOPPER_OXIDASE2"/>
    <property type="match status" value="1"/>
</dbReference>
<feature type="domain" description="Plastocyanin-like" evidence="8">
    <location>
        <begin position="1"/>
        <end position="95"/>
    </location>
</feature>
<dbReference type="PANTHER" id="PTHR11709">
    <property type="entry name" value="MULTI-COPPER OXIDASE"/>
    <property type="match status" value="1"/>
</dbReference>
<comment type="similarity">
    <text evidence="1">Belongs to the multicopper oxidase family.</text>
</comment>
<evidence type="ECO:0000256" key="4">
    <source>
        <dbReference type="ARBA" id="ARBA00023008"/>
    </source>
</evidence>
<feature type="region of interest" description="Disordered" evidence="5">
    <location>
        <begin position="443"/>
        <end position="464"/>
    </location>
</feature>
<feature type="domain" description="Plastocyanin-like" evidence="7">
    <location>
        <begin position="379"/>
        <end position="521"/>
    </location>
</feature>
<dbReference type="GeneID" id="63758771"/>
<keyword evidence="2" id="KW-0479">Metal-binding</keyword>
<dbReference type="Gene3D" id="2.60.40.420">
    <property type="entry name" value="Cupredoxins - blue copper proteins"/>
    <property type="match status" value="3"/>
</dbReference>
<dbReference type="Pfam" id="PF00394">
    <property type="entry name" value="Cu-oxidase"/>
    <property type="match status" value="1"/>
</dbReference>
<gene>
    <name evidence="9" type="ORF">ASPSYDRAFT_158049</name>
</gene>
<evidence type="ECO:0008006" key="11">
    <source>
        <dbReference type="Google" id="ProtNLM"/>
    </source>
</evidence>
<dbReference type="InterPro" id="IPR011706">
    <property type="entry name" value="Cu-oxidase_C"/>
</dbReference>
<evidence type="ECO:0000313" key="10">
    <source>
        <dbReference type="Proteomes" id="UP000184356"/>
    </source>
</evidence>
<reference evidence="10" key="1">
    <citation type="journal article" date="2017" name="Genome Biol.">
        <title>Comparative genomics reveals high biological diversity and specific adaptations in the industrially and medically important fungal genus Aspergillus.</title>
        <authorList>
            <person name="de Vries R.P."/>
            <person name="Riley R."/>
            <person name="Wiebenga A."/>
            <person name="Aguilar-Osorio G."/>
            <person name="Amillis S."/>
            <person name="Uchima C.A."/>
            <person name="Anderluh G."/>
            <person name="Asadollahi M."/>
            <person name="Askin M."/>
            <person name="Barry K."/>
            <person name="Battaglia E."/>
            <person name="Bayram O."/>
            <person name="Benocci T."/>
            <person name="Braus-Stromeyer S.A."/>
            <person name="Caldana C."/>
            <person name="Canovas D."/>
            <person name="Cerqueira G.C."/>
            <person name="Chen F."/>
            <person name="Chen W."/>
            <person name="Choi C."/>
            <person name="Clum A."/>
            <person name="Dos Santos R.A."/>
            <person name="Damasio A.R."/>
            <person name="Diallinas G."/>
            <person name="Emri T."/>
            <person name="Fekete E."/>
            <person name="Flipphi M."/>
            <person name="Freyberg S."/>
            <person name="Gallo A."/>
            <person name="Gournas C."/>
            <person name="Habgood R."/>
            <person name="Hainaut M."/>
            <person name="Harispe M.L."/>
            <person name="Henrissat B."/>
            <person name="Hilden K.S."/>
            <person name="Hope R."/>
            <person name="Hossain A."/>
            <person name="Karabika E."/>
            <person name="Karaffa L."/>
            <person name="Karanyi Z."/>
            <person name="Krasevec N."/>
            <person name="Kuo A."/>
            <person name="Kusch H."/>
            <person name="LaButti K."/>
            <person name="Lagendijk E.L."/>
            <person name="Lapidus A."/>
            <person name="Levasseur A."/>
            <person name="Lindquist E."/>
            <person name="Lipzen A."/>
            <person name="Logrieco A.F."/>
            <person name="MacCabe A."/>
            <person name="Maekelae M.R."/>
            <person name="Malavazi I."/>
            <person name="Melin P."/>
            <person name="Meyer V."/>
            <person name="Mielnichuk N."/>
            <person name="Miskei M."/>
            <person name="Molnar A.P."/>
            <person name="Mule G."/>
            <person name="Ngan C.Y."/>
            <person name="Orejas M."/>
            <person name="Orosz E."/>
            <person name="Ouedraogo J.P."/>
            <person name="Overkamp K.M."/>
            <person name="Park H.-S."/>
            <person name="Perrone G."/>
            <person name="Piumi F."/>
            <person name="Punt P.J."/>
            <person name="Ram A.F."/>
            <person name="Ramon A."/>
            <person name="Rauscher S."/>
            <person name="Record E."/>
            <person name="Riano-Pachon D.M."/>
            <person name="Robert V."/>
            <person name="Roehrig J."/>
            <person name="Ruller R."/>
            <person name="Salamov A."/>
            <person name="Salih N.S."/>
            <person name="Samson R.A."/>
            <person name="Sandor E."/>
            <person name="Sanguinetti M."/>
            <person name="Schuetze T."/>
            <person name="Sepcic K."/>
            <person name="Shelest E."/>
            <person name="Sherlock G."/>
            <person name="Sophianopoulou V."/>
            <person name="Squina F.M."/>
            <person name="Sun H."/>
            <person name="Susca A."/>
            <person name="Todd R.B."/>
            <person name="Tsang A."/>
            <person name="Unkles S.E."/>
            <person name="van de Wiele N."/>
            <person name="van Rossen-Uffink D."/>
            <person name="Oliveira J.V."/>
            <person name="Vesth T.C."/>
            <person name="Visser J."/>
            <person name="Yu J.-H."/>
            <person name="Zhou M."/>
            <person name="Andersen M.R."/>
            <person name="Archer D.B."/>
            <person name="Baker S.E."/>
            <person name="Benoit I."/>
            <person name="Brakhage A.A."/>
            <person name="Braus G.H."/>
            <person name="Fischer R."/>
            <person name="Frisvad J.C."/>
            <person name="Goldman G.H."/>
            <person name="Houbraken J."/>
            <person name="Oakley B."/>
            <person name="Pocsi I."/>
            <person name="Scazzocchio C."/>
            <person name="Seiboth B."/>
            <person name="vanKuyk P.A."/>
            <person name="Wortman J."/>
            <person name="Dyer P.S."/>
            <person name="Grigoriev I.V."/>
        </authorList>
    </citation>
    <scope>NUCLEOTIDE SEQUENCE [LARGE SCALE GENOMIC DNA]</scope>
    <source>
        <strain evidence="10">CBS 593.65</strain>
    </source>
</reference>
<evidence type="ECO:0000256" key="2">
    <source>
        <dbReference type="ARBA" id="ARBA00022723"/>
    </source>
</evidence>
<dbReference type="PROSITE" id="PS00079">
    <property type="entry name" value="MULTICOPPER_OXIDASE1"/>
    <property type="match status" value="1"/>
</dbReference>
<dbReference type="CDD" id="cd04205">
    <property type="entry name" value="CuRO_2_LCC_like"/>
    <property type="match status" value="1"/>
</dbReference>
<sequence length="547" mass="60030">FPGPTIEGRSGDTMVITVTNALQEEPVVIHWHGLHIVNAMDGAAGISQCPIPPGGKFTYKFTIPLDQSGTFWYHGHSGVARADGLYGGLVVHRPASQVTAGRRLYRRHFSDLGGFDPDRYGYDKELLLLAGDWYHRSADDVLAWYMRPESSGNEPGPDSLLINGVGQFDCSMAVPSRPVDCIDQQLNTSFLDLDPAITYRIRVVNTGALTGLTLTFDREHLNLIQLDGVDVEHSPQEASNSVGILFPGQRMDFILHASKVSTGSALMVEVDEQCVPTMVPLIQSHQTFPIIYRGASGSNLNFSDTSLPSVRNHINIERVASSPSILQALPPSAQQMHVVYTKIQLMSWNHNVPTGYFNQTTWKPQQDPALPLIALPRSRWDSNQLSIVTGPEPVWVDLVINNLDEGSHPFHLHGHHFYVLTVQKPGFGWGSYNPFEDRVPPGFEDLTPPGSLSNTSLNDSDASQSSLQPFDLTRAIYRDTVQIPSRGYAVLRFRADNPGVWLLHCHVAWHAATGMGMLLDVQGDPTGLTAHDRSLVSLPGGGICSVP</sequence>
<dbReference type="InterPro" id="IPR001117">
    <property type="entry name" value="Cu-oxidase_2nd"/>
</dbReference>
<keyword evidence="10" id="KW-1185">Reference proteome</keyword>
<dbReference type="EMBL" id="KV878592">
    <property type="protein sequence ID" value="OJJ55349.1"/>
    <property type="molecule type" value="Genomic_DNA"/>
</dbReference>
<proteinExistence type="inferred from homology"/>
<dbReference type="Proteomes" id="UP000184356">
    <property type="component" value="Unassembled WGS sequence"/>
</dbReference>
<dbReference type="InterPro" id="IPR002355">
    <property type="entry name" value="Cu_oxidase_Cu_BS"/>
</dbReference>
<evidence type="ECO:0000256" key="5">
    <source>
        <dbReference type="SAM" id="MobiDB-lite"/>
    </source>
</evidence>
<dbReference type="CDD" id="cd13910">
    <property type="entry name" value="CuRO_3_MCO_like_4"/>
    <property type="match status" value="1"/>
</dbReference>
<evidence type="ECO:0000259" key="6">
    <source>
        <dbReference type="Pfam" id="PF00394"/>
    </source>
</evidence>
<protein>
    <recommendedName>
        <fullName evidence="11">Laccase</fullName>
    </recommendedName>
</protein>
<feature type="domain" description="Plastocyanin-like" evidence="6">
    <location>
        <begin position="126"/>
        <end position="259"/>
    </location>
</feature>
<dbReference type="OrthoDB" id="2121828at2759"/>
<dbReference type="RefSeq" id="XP_040699155.1">
    <property type="nucleotide sequence ID" value="XM_040842698.1"/>
</dbReference>
<dbReference type="Pfam" id="PF07731">
    <property type="entry name" value="Cu-oxidase_2"/>
    <property type="match status" value="1"/>
</dbReference>
<dbReference type="PANTHER" id="PTHR11709:SF394">
    <property type="entry name" value="FI03373P-RELATED"/>
    <property type="match status" value="1"/>
</dbReference>
<name>A0A1L9T7D5_9EURO</name>
<dbReference type="InterPro" id="IPR045087">
    <property type="entry name" value="Cu-oxidase_fam"/>
</dbReference>
<dbReference type="GO" id="GO:0016491">
    <property type="term" value="F:oxidoreductase activity"/>
    <property type="evidence" value="ECO:0007669"/>
    <property type="project" value="UniProtKB-KW"/>
</dbReference>
<feature type="compositionally biased region" description="Polar residues" evidence="5">
    <location>
        <begin position="450"/>
        <end position="464"/>
    </location>
</feature>
<accession>A0A1L9T7D5</accession>
<organism evidence="9 10">
    <name type="scientific">Aspergillus sydowii CBS 593.65</name>
    <dbReference type="NCBI Taxonomy" id="1036612"/>
    <lineage>
        <taxon>Eukaryota</taxon>
        <taxon>Fungi</taxon>
        <taxon>Dikarya</taxon>
        <taxon>Ascomycota</taxon>
        <taxon>Pezizomycotina</taxon>
        <taxon>Eurotiomycetes</taxon>
        <taxon>Eurotiomycetidae</taxon>
        <taxon>Eurotiales</taxon>
        <taxon>Aspergillaceae</taxon>
        <taxon>Aspergillus</taxon>
        <taxon>Aspergillus subgen. Nidulantes</taxon>
    </lineage>
</organism>